<name>A0ABD3MH49_9STRA</name>
<dbReference type="Proteomes" id="UP001530293">
    <property type="component" value="Unassembled WGS sequence"/>
</dbReference>
<gene>
    <name evidence="8" type="ORF">ACHAWU_006512</name>
</gene>
<keyword evidence="3" id="KW-0479">Metal-binding</keyword>
<dbReference type="EMBL" id="JALLBG020000149">
    <property type="protein sequence ID" value="KAL3761482.1"/>
    <property type="molecule type" value="Genomic_DNA"/>
</dbReference>
<evidence type="ECO:0000313" key="9">
    <source>
        <dbReference type="Proteomes" id="UP001530293"/>
    </source>
</evidence>
<keyword evidence="5 6" id="KW-0472">Membrane</keyword>
<organism evidence="8 9">
    <name type="scientific">Discostella pseudostelligera</name>
    <dbReference type="NCBI Taxonomy" id="259834"/>
    <lineage>
        <taxon>Eukaryota</taxon>
        <taxon>Sar</taxon>
        <taxon>Stramenopiles</taxon>
        <taxon>Ochrophyta</taxon>
        <taxon>Bacillariophyta</taxon>
        <taxon>Coscinodiscophyceae</taxon>
        <taxon>Thalassiosirophycidae</taxon>
        <taxon>Stephanodiscales</taxon>
        <taxon>Stephanodiscaceae</taxon>
        <taxon>Discostella</taxon>
    </lineage>
</organism>
<feature type="domain" description="LITAF" evidence="7">
    <location>
        <begin position="88"/>
        <end position="212"/>
    </location>
</feature>
<protein>
    <recommendedName>
        <fullName evidence="7">LITAF domain-containing protein</fullName>
    </recommendedName>
</protein>
<evidence type="ECO:0000256" key="2">
    <source>
        <dbReference type="ARBA" id="ARBA00005975"/>
    </source>
</evidence>
<feature type="transmembrane region" description="Helical" evidence="6">
    <location>
        <begin position="124"/>
        <end position="144"/>
    </location>
</feature>
<dbReference type="GO" id="GO:0046872">
    <property type="term" value="F:metal ion binding"/>
    <property type="evidence" value="ECO:0007669"/>
    <property type="project" value="UniProtKB-KW"/>
</dbReference>
<feature type="transmembrane region" description="Helical" evidence="6">
    <location>
        <begin position="156"/>
        <end position="178"/>
    </location>
</feature>
<reference evidence="8 9" key="1">
    <citation type="submission" date="2024-10" db="EMBL/GenBank/DDBJ databases">
        <title>Updated reference genomes for cyclostephanoid diatoms.</title>
        <authorList>
            <person name="Roberts W.R."/>
            <person name="Alverson A.J."/>
        </authorList>
    </citation>
    <scope>NUCLEOTIDE SEQUENCE [LARGE SCALE GENOMIC DNA]</scope>
    <source>
        <strain evidence="8 9">AJA232-27</strain>
    </source>
</reference>
<dbReference type="PANTHER" id="PTHR23292">
    <property type="entry name" value="LIPOPOLYSACCHARIDE-INDUCED TUMOR NECROSIS FACTOR-ALPHA FACTOR"/>
    <property type="match status" value="1"/>
</dbReference>
<evidence type="ECO:0000256" key="4">
    <source>
        <dbReference type="ARBA" id="ARBA00022833"/>
    </source>
</evidence>
<dbReference type="AlphaFoldDB" id="A0ABD3MH49"/>
<comment type="similarity">
    <text evidence="2">Belongs to the CDIP1/LITAF family.</text>
</comment>
<evidence type="ECO:0000259" key="7">
    <source>
        <dbReference type="PROSITE" id="PS51837"/>
    </source>
</evidence>
<keyword evidence="6" id="KW-1133">Transmembrane helix</keyword>
<keyword evidence="9" id="KW-1185">Reference proteome</keyword>
<dbReference type="InterPro" id="IPR037519">
    <property type="entry name" value="LITAF_fam"/>
</dbReference>
<comment type="caution">
    <text evidence="8">The sequence shown here is derived from an EMBL/GenBank/DDBJ whole genome shotgun (WGS) entry which is preliminary data.</text>
</comment>
<keyword evidence="6" id="KW-0812">Transmembrane</keyword>
<dbReference type="InterPro" id="IPR006629">
    <property type="entry name" value="LITAF"/>
</dbReference>
<keyword evidence="4" id="KW-0862">Zinc</keyword>
<comment type="subcellular location">
    <subcellularLocation>
        <location evidence="1">Membrane</location>
        <topology evidence="1">Peripheral membrane protein</topology>
    </subcellularLocation>
</comment>
<dbReference type="PROSITE" id="PS51837">
    <property type="entry name" value="LITAF"/>
    <property type="match status" value="1"/>
</dbReference>
<dbReference type="Pfam" id="PF10601">
    <property type="entry name" value="zf-LITAF-like"/>
    <property type="match status" value="1"/>
</dbReference>
<evidence type="ECO:0000256" key="6">
    <source>
        <dbReference type="SAM" id="Phobius"/>
    </source>
</evidence>
<dbReference type="GO" id="GO:0016020">
    <property type="term" value="C:membrane"/>
    <property type="evidence" value="ECO:0007669"/>
    <property type="project" value="UniProtKB-SubCell"/>
</dbReference>
<evidence type="ECO:0000256" key="3">
    <source>
        <dbReference type="ARBA" id="ARBA00022723"/>
    </source>
</evidence>
<evidence type="ECO:0000256" key="5">
    <source>
        <dbReference type="ARBA" id="ARBA00023136"/>
    </source>
</evidence>
<evidence type="ECO:0000256" key="1">
    <source>
        <dbReference type="ARBA" id="ARBA00004170"/>
    </source>
</evidence>
<sequence>MTVAKAHPSAPSLNDVENNIGSIPVVQATPDPRSSHVAIPAIPAGMVAKSITTTYSDGRQETITELVNPGAPTITGAVPTSPTPAASVTVSQYHPPRVDLGARPIKITCPYCNQTEVTKTRSQFGVCTIISVVVLVICFFPLFWVPFICPSVSSPLIFILTINLVKSLLTAAFPRIFYCGIQQLSIMMGISQCLDYEHICRKCGRLVGKSKAECCSSG</sequence>
<dbReference type="PANTHER" id="PTHR23292:SF6">
    <property type="entry name" value="FI16602P1-RELATED"/>
    <property type="match status" value="1"/>
</dbReference>
<evidence type="ECO:0000313" key="8">
    <source>
        <dbReference type="EMBL" id="KAL3761482.1"/>
    </source>
</evidence>
<dbReference type="SMART" id="SM00714">
    <property type="entry name" value="LITAF"/>
    <property type="match status" value="1"/>
</dbReference>
<proteinExistence type="inferred from homology"/>
<accession>A0ABD3MH49</accession>